<feature type="chain" id="PRO_5013085002" evidence="2">
    <location>
        <begin position="16"/>
        <end position="102"/>
    </location>
</feature>
<dbReference type="EMBL" id="CAEY01000920">
    <property type="status" value="NOT_ANNOTATED_CDS"/>
    <property type="molecule type" value="Genomic_DNA"/>
</dbReference>
<evidence type="ECO:0000313" key="3">
    <source>
        <dbReference type="EnsemblMetazoa" id="tetur32g00760.1"/>
    </source>
</evidence>
<accession>T1L1T3</accession>
<evidence type="ECO:0000256" key="2">
    <source>
        <dbReference type="SAM" id="SignalP"/>
    </source>
</evidence>
<evidence type="ECO:0000256" key="1">
    <source>
        <dbReference type="SAM" id="MobiDB-lite"/>
    </source>
</evidence>
<name>T1L1T3_TETUR</name>
<feature type="region of interest" description="Disordered" evidence="1">
    <location>
        <begin position="26"/>
        <end position="58"/>
    </location>
</feature>
<reference evidence="4" key="1">
    <citation type="submission" date="2011-08" db="EMBL/GenBank/DDBJ databases">
        <authorList>
            <person name="Rombauts S."/>
        </authorList>
    </citation>
    <scope>NUCLEOTIDE SEQUENCE</scope>
    <source>
        <strain evidence="4">London</strain>
    </source>
</reference>
<dbReference type="AlphaFoldDB" id="T1L1T3"/>
<proteinExistence type="predicted"/>
<keyword evidence="4" id="KW-1185">Reference proteome</keyword>
<feature type="signal peptide" evidence="2">
    <location>
        <begin position="1"/>
        <end position="15"/>
    </location>
</feature>
<dbReference type="HOGENOM" id="CLU_2124192_0_0_1"/>
<sequence>MYFFYFIFFVTGATGFLGKVLVEKSSDRAVSGQGGDSGEARSRERRKGKGPDAASKLPMVTPHTKCRLNCSNWNGSMIDVNYERNKVDDCRVELMTRKPNYT</sequence>
<organism evidence="3 4">
    <name type="scientific">Tetranychus urticae</name>
    <name type="common">Two-spotted spider mite</name>
    <dbReference type="NCBI Taxonomy" id="32264"/>
    <lineage>
        <taxon>Eukaryota</taxon>
        <taxon>Metazoa</taxon>
        <taxon>Ecdysozoa</taxon>
        <taxon>Arthropoda</taxon>
        <taxon>Chelicerata</taxon>
        <taxon>Arachnida</taxon>
        <taxon>Acari</taxon>
        <taxon>Acariformes</taxon>
        <taxon>Trombidiformes</taxon>
        <taxon>Prostigmata</taxon>
        <taxon>Eleutherengona</taxon>
        <taxon>Raphignathae</taxon>
        <taxon>Tetranychoidea</taxon>
        <taxon>Tetranychidae</taxon>
        <taxon>Tetranychus</taxon>
    </lineage>
</organism>
<evidence type="ECO:0000313" key="4">
    <source>
        <dbReference type="Proteomes" id="UP000015104"/>
    </source>
</evidence>
<protein>
    <submittedName>
        <fullName evidence="3">Uncharacterized protein</fullName>
    </submittedName>
</protein>
<dbReference type="EnsemblMetazoa" id="tetur32g00760.1">
    <property type="protein sequence ID" value="tetur32g00760.1"/>
    <property type="gene ID" value="tetur32g00760"/>
</dbReference>
<dbReference type="Proteomes" id="UP000015104">
    <property type="component" value="Unassembled WGS sequence"/>
</dbReference>
<keyword evidence="2" id="KW-0732">Signal</keyword>
<dbReference type="STRING" id="32264.T1L1T3"/>
<reference evidence="3" key="2">
    <citation type="submission" date="2015-06" db="UniProtKB">
        <authorList>
            <consortium name="EnsemblMetazoa"/>
        </authorList>
    </citation>
    <scope>IDENTIFICATION</scope>
</reference>